<organism evidence="8 9">
    <name type="scientific">Sphingomonas crocodyli</name>
    <dbReference type="NCBI Taxonomy" id="1979270"/>
    <lineage>
        <taxon>Bacteria</taxon>
        <taxon>Pseudomonadati</taxon>
        <taxon>Pseudomonadota</taxon>
        <taxon>Alphaproteobacteria</taxon>
        <taxon>Sphingomonadales</taxon>
        <taxon>Sphingomonadaceae</taxon>
        <taxon>Sphingomonas</taxon>
    </lineage>
</organism>
<dbReference type="PANTHER" id="PTHR43453:SF1">
    <property type="entry name" value="TRNA_RRNA METHYLTRANSFERASE SPOU TYPE DOMAIN-CONTAINING PROTEIN"/>
    <property type="match status" value="1"/>
</dbReference>
<dbReference type="Pfam" id="PF00588">
    <property type="entry name" value="SpoU_methylase"/>
    <property type="match status" value="1"/>
</dbReference>
<accession>A0A437M5Z8</accession>
<reference evidence="8 9" key="1">
    <citation type="submission" date="2019-01" db="EMBL/GenBank/DDBJ databases">
        <authorList>
            <person name="Chen W.-M."/>
        </authorList>
    </citation>
    <scope>NUCLEOTIDE SEQUENCE [LARGE SCALE GENOMIC DNA]</scope>
    <source>
        <strain evidence="8 9">CCP-7</strain>
    </source>
</reference>
<keyword evidence="1" id="KW-0820">tRNA-binding</keyword>
<evidence type="ECO:0000256" key="1">
    <source>
        <dbReference type="ARBA" id="ARBA00022555"/>
    </source>
</evidence>
<dbReference type="OrthoDB" id="9785673at2"/>
<dbReference type="CDD" id="cd18092">
    <property type="entry name" value="SpoU-like_TrmH"/>
    <property type="match status" value="1"/>
</dbReference>
<dbReference type="RefSeq" id="WP_127741328.1">
    <property type="nucleotide sequence ID" value="NZ_SACN01000001.1"/>
</dbReference>
<dbReference type="InterPro" id="IPR029028">
    <property type="entry name" value="Alpha/beta_knot_MTases"/>
</dbReference>
<evidence type="ECO:0000259" key="7">
    <source>
        <dbReference type="Pfam" id="PF00588"/>
    </source>
</evidence>
<gene>
    <name evidence="8" type="ORF">EOD43_04035</name>
</gene>
<keyword evidence="6" id="KW-0694">RNA-binding</keyword>
<feature type="domain" description="tRNA/rRNA methyltransferase SpoU type" evidence="7">
    <location>
        <begin position="26"/>
        <end position="180"/>
    </location>
</feature>
<evidence type="ECO:0000313" key="9">
    <source>
        <dbReference type="Proteomes" id="UP000282971"/>
    </source>
</evidence>
<keyword evidence="4" id="KW-0949">S-adenosyl-L-methionine</keyword>
<evidence type="ECO:0000256" key="2">
    <source>
        <dbReference type="ARBA" id="ARBA00022603"/>
    </source>
</evidence>
<sequence>MEEIVETKSSARKRADEIKAFRCKNLIAVLECPTDVKNIGTVIRNANALGVEKVYVVDPRHALPDDWQDLREAKSVSKTSVSAVKWTFVRRFDSTDDCFDHLEKKGFKSIVTSPHVKGKTSIFLHEGDYTEHHKLAVWFGSEAIGISDRAVERSEMCVSIPMFGMIESLNLGTSSGIVLYEVTKQRREYQSRYRLRDKRGEREFALPTVMAPQS</sequence>
<dbReference type="GO" id="GO:0000049">
    <property type="term" value="F:tRNA binding"/>
    <property type="evidence" value="ECO:0007669"/>
    <property type="project" value="UniProtKB-KW"/>
</dbReference>
<name>A0A437M5Z8_9SPHN</name>
<dbReference type="GO" id="GO:0002938">
    <property type="term" value="P:tRNA guanine ribose methylation"/>
    <property type="evidence" value="ECO:0007669"/>
    <property type="project" value="TreeGrafter"/>
</dbReference>
<comment type="caution">
    <text evidence="8">The sequence shown here is derived from an EMBL/GenBank/DDBJ whole genome shotgun (WGS) entry which is preliminary data.</text>
</comment>
<keyword evidence="3 8" id="KW-0808">Transferase</keyword>
<keyword evidence="5" id="KW-0819">tRNA processing</keyword>
<dbReference type="InterPro" id="IPR033671">
    <property type="entry name" value="TrmH"/>
</dbReference>
<dbReference type="Gene3D" id="3.40.1280.10">
    <property type="match status" value="1"/>
</dbReference>
<dbReference type="Proteomes" id="UP000282971">
    <property type="component" value="Unassembled WGS sequence"/>
</dbReference>
<evidence type="ECO:0000313" key="8">
    <source>
        <dbReference type="EMBL" id="RVT93077.1"/>
    </source>
</evidence>
<protein>
    <submittedName>
        <fullName evidence="8">TrmH family RNA methyltransferase</fullName>
    </submittedName>
</protein>
<dbReference type="InterPro" id="IPR001537">
    <property type="entry name" value="SpoU_MeTrfase"/>
</dbReference>
<dbReference type="AlphaFoldDB" id="A0A437M5Z8"/>
<dbReference type="InterPro" id="IPR029026">
    <property type="entry name" value="tRNA_m1G_MTases_N"/>
</dbReference>
<evidence type="ECO:0000256" key="6">
    <source>
        <dbReference type="ARBA" id="ARBA00022884"/>
    </source>
</evidence>
<keyword evidence="2 8" id="KW-0489">Methyltransferase</keyword>
<keyword evidence="9" id="KW-1185">Reference proteome</keyword>
<evidence type="ECO:0000256" key="3">
    <source>
        <dbReference type="ARBA" id="ARBA00022679"/>
    </source>
</evidence>
<proteinExistence type="predicted"/>
<dbReference type="SUPFAM" id="SSF75217">
    <property type="entry name" value="alpha/beta knot"/>
    <property type="match status" value="1"/>
</dbReference>
<evidence type="ECO:0000256" key="4">
    <source>
        <dbReference type="ARBA" id="ARBA00022691"/>
    </source>
</evidence>
<dbReference type="GO" id="GO:0008173">
    <property type="term" value="F:RNA methyltransferase activity"/>
    <property type="evidence" value="ECO:0007669"/>
    <property type="project" value="InterPro"/>
</dbReference>
<evidence type="ECO:0000256" key="5">
    <source>
        <dbReference type="ARBA" id="ARBA00022694"/>
    </source>
</evidence>
<dbReference type="PANTHER" id="PTHR43453">
    <property type="entry name" value="RRNA METHYLASE-LIKE"/>
    <property type="match status" value="1"/>
</dbReference>
<dbReference type="EMBL" id="SACN01000001">
    <property type="protein sequence ID" value="RVT93077.1"/>
    <property type="molecule type" value="Genomic_DNA"/>
</dbReference>